<organism evidence="1">
    <name type="scientific">marine sediment metagenome</name>
    <dbReference type="NCBI Taxonomy" id="412755"/>
    <lineage>
        <taxon>unclassified sequences</taxon>
        <taxon>metagenomes</taxon>
        <taxon>ecological metagenomes</taxon>
    </lineage>
</organism>
<evidence type="ECO:0000313" key="1">
    <source>
        <dbReference type="EMBL" id="KKK76408.1"/>
    </source>
</evidence>
<reference evidence="1" key="1">
    <citation type="journal article" date="2015" name="Nature">
        <title>Complex archaea that bridge the gap between prokaryotes and eukaryotes.</title>
        <authorList>
            <person name="Spang A."/>
            <person name="Saw J.H."/>
            <person name="Jorgensen S.L."/>
            <person name="Zaremba-Niedzwiedzka K."/>
            <person name="Martijn J."/>
            <person name="Lind A.E."/>
            <person name="van Eijk R."/>
            <person name="Schleper C."/>
            <person name="Guy L."/>
            <person name="Ettema T.J."/>
        </authorList>
    </citation>
    <scope>NUCLEOTIDE SEQUENCE</scope>
</reference>
<gene>
    <name evidence="1" type="ORF">LCGC14_2863930</name>
</gene>
<proteinExistence type="predicted"/>
<dbReference type="AlphaFoldDB" id="A0A0F8Y573"/>
<protein>
    <submittedName>
        <fullName evidence="1">Uncharacterized protein</fullName>
    </submittedName>
</protein>
<sequence>MARIRSIKPDFFFDEELAEFPHLARLFFIGLWNQADRRGRLEDRPGRLKAQILPYEEADAHQMLCSLHPKFVVRYEVDNKKYLWIRKFEEHQRPHHTEAESIIPAWNGSLPVISPLKQREDPPVLK</sequence>
<feature type="non-terminal residue" evidence="1">
    <location>
        <position position="126"/>
    </location>
</feature>
<comment type="caution">
    <text evidence="1">The sequence shown here is derived from an EMBL/GenBank/DDBJ whole genome shotgun (WGS) entry which is preliminary data.</text>
</comment>
<name>A0A0F8Y573_9ZZZZ</name>
<dbReference type="EMBL" id="LAZR01055418">
    <property type="protein sequence ID" value="KKK76408.1"/>
    <property type="molecule type" value="Genomic_DNA"/>
</dbReference>
<accession>A0A0F8Y573</accession>